<organism evidence="4 5">
    <name type="scientific">Fulvimarina uroteuthidis</name>
    <dbReference type="NCBI Taxonomy" id="3098149"/>
    <lineage>
        <taxon>Bacteria</taxon>
        <taxon>Pseudomonadati</taxon>
        <taxon>Pseudomonadota</taxon>
        <taxon>Alphaproteobacteria</taxon>
        <taxon>Hyphomicrobiales</taxon>
        <taxon>Aurantimonadaceae</taxon>
        <taxon>Fulvimarina</taxon>
    </lineage>
</organism>
<proteinExistence type="inferred from homology"/>
<dbReference type="Proteomes" id="UP001294412">
    <property type="component" value="Unassembled WGS sequence"/>
</dbReference>
<dbReference type="InterPro" id="IPR006680">
    <property type="entry name" value="Amidohydro-rel"/>
</dbReference>
<dbReference type="InterPro" id="IPR032466">
    <property type="entry name" value="Metal_Hydrolase"/>
</dbReference>
<evidence type="ECO:0000256" key="2">
    <source>
        <dbReference type="ARBA" id="ARBA00022801"/>
    </source>
</evidence>
<gene>
    <name evidence="4" type="ORF">U0C82_12245</name>
</gene>
<accession>A0ABU5I3F3</accession>
<dbReference type="Pfam" id="PF01979">
    <property type="entry name" value="Amidohydro_1"/>
    <property type="match status" value="1"/>
</dbReference>
<dbReference type="SUPFAM" id="SSF51556">
    <property type="entry name" value="Metallo-dependent hydrolases"/>
    <property type="match status" value="1"/>
</dbReference>
<evidence type="ECO:0000256" key="1">
    <source>
        <dbReference type="ARBA" id="ARBA00006745"/>
    </source>
</evidence>
<sequence>MTDACTTMSAIDLAICGASVLTADPIRPRIDDATILVRGDRIAEIVAGPAEASRLEGVRRIDARGKVATPGLVNVHTHAILTMVRGVAEDMGFAPAYTPGVPHGHDVSEEEAVALARLGALEALLFGSTLLNDTFVHQHLTLPAMAETGIRAWGCGRIHDVDFSRVHLGEWEHKTEIGRRTLDEAIALHAAFDGKANGRMGVQLSPHAPDTCSRDLLVEIRETSATLRCRVNTHLSQSKVEVGRIRSREAMSPPELLDEIGLLNDRLIAAHCIHVDAADIARIGRNGVHVAHIAKGNQTHGHTAPTQALREAGASLTLGTDNMHADMVEVMRWALATGRLQKGCVDEDWQPHTVFEMATMGGARAMGLDAEIGSLEVGKKADIVLFDYHRPHLVPFIDPLGNLVHTAQGRDVHTVIIDGRVVVENSRALLIDQDEIIADAQRAAVALWQRAKM</sequence>
<reference evidence="4 5" key="1">
    <citation type="submission" date="2023-12" db="EMBL/GenBank/DDBJ databases">
        <title>Description of Novel Strain Fulvimarina sp. 2208YS6-2-32 isolated from Uroteuthis (Photololigo) edulis.</title>
        <authorList>
            <person name="Park J.-S."/>
        </authorList>
    </citation>
    <scope>NUCLEOTIDE SEQUENCE [LARGE SCALE GENOMIC DNA]</scope>
    <source>
        <strain evidence="4 5">2208YS6-2-32</strain>
    </source>
</reference>
<comment type="caution">
    <text evidence="4">The sequence shown here is derived from an EMBL/GenBank/DDBJ whole genome shotgun (WGS) entry which is preliminary data.</text>
</comment>
<comment type="similarity">
    <text evidence="1">Belongs to the metallo-dependent hydrolases superfamily. ATZ/TRZ family.</text>
</comment>
<evidence type="ECO:0000313" key="5">
    <source>
        <dbReference type="Proteomes" id="UP001294412"/>
    </source>
</evidence>
<dbReference type="Gene3D" id="2.30.40.10">
    <property type="entry name" value="Urease, subunit C, domain 1"/>
    <property type="match status" value="1"/>
</dbReference>
<dbReference type="PANTHER" id="PTHR43794:SF11">
    <property type="entry name" value="AMIDOHYDROLASE-RELATED DOMAIN-CONTAINING PROTEIN"/>
    <property type="match status" value="1"/>
</dbReference>
<dbReference type="InterPro" id="IPR011059">
    <property type="entry name" value="Metal-dep_hydrolase_composite"/>
</dbReference>
<feature type="domain" description="Amidohydrolase-related" evidence="3">
    <location>
        <begin position="68"/>
        <end position="422"/>
    </location>
</feature>
<dbReference type="InterPro" id="IPR050287">
    <property type="entry name" value="MTA/SAH_deaminase"/>
</dbReference>
<evidence type="ECO:0000259" key="3">
    <source>
        <dbReference type="Pfam" id="PF01979"/>
    </source>
</evidence>
<evidence type="ECO:0000313" key="4">
    <source>
        <dbReference type="EMBL" id="MDY8109909.1"/>
    </source>
</evidence>
<dbReference type="SUPFAM" id="SSF51338">
    <property type="entry name" value="Composite domain of metallo-dependent hydrolases"/>
    <property type="match status" value="2"/>
</dbReference>
<name>A0ABU5I3F3_9HYPH</name>
<dbReference type="PANTHER" id="PTHR43794">
    <property type="entry name" value="AMINOHYDROLASE SSNA-RELATED"/>
    <property type="match status" value="1"/>
</dbReference>
<keyword evidence="5" id="KW-1185">Reference proteome</keyword>
<dbReference type="EMBL" id="JAXLPB010000003">
    <property type="protein sequence ID" value="MDY8109909.1"/>
    <property type="molecule type" value="Genomic_DNA"/>
</dbReference>
<keyword evidence="2" id="KW-0378">Hydrolase</keyword>
<protein>
    <submittedName>
        <fullName evidence="4">Amidohydrolase family protein</fullName>
    </submittedName>
</protein>
<dbReference type="Gene3D" id="3.20.20.140">
    <property type="entry name" value="Metal-dependent hydrolases"/>
    <property type="match status" value="1"/>
</dbReference>